<dbReference type="GO" id="GO:0004252">
    <property type="term" value="F:serine-type endopeptidase activity"/>
    <property type="evidence" value="ECO:0007669"/>
    <property type="project" value="InterPro"/>
</dbReference>
<dbReference type="EMBL" id="LROM01000097">
    <property type="protein sequence ID" value="OEZ97493.1"/>
    <property type="molecule type" value="Genomic_DNA"/>
</dbReference>
<dbReference type="InterPro" id="IPR001254">
    <property type="entry name" value="Trypsin_dom"/>
</dbReference>
<dbReference type="GO" id="GO:0006508">
    <property type="term" value="P:proteolysis"/>
    <property type="evidence" value="ECO:0007669"/>
    <property type="project" value="InterPro"/>
</dbReference>
<feature type="chain" id="PRO_5009206972" evidence="1">
    <location>
        <begin position="38"/>
        <end position="370"/>
    </location>
</feature>
<comment type="caution">
    <text evidence="3">The sequence shown here is derived from an EMBL/GenBank/DDBJ whole genome shotgun (WGS) entry which is preliminary data.</text>
</comment>
<gene>
    <name evidence="3" type="ORF">DUPY_35340</name>
</gene>
<protein>
    <submittedName>
        <fullName evidence="3">Trypsin</fullName>
    </submittedName>
</protein>
<dbReference type="SUPFAM" id="SSF50494">
    <property type="entry name" value="Trypsin-like serine proteases"/>
    <property type="match status" value="1"/>
</dbReference>
<dbReference type="Proteomes" id="UP000175989">
    <property type="component" value="Unassembled WGS sequence"/>
</dbReference>
<dbReference type="Gene3D" id="2.40.10.10">
    <property type="entry name" value="Trypsin-like serine proteases"/>
    <property type="match status" value="1"/>
</dbReference>
<proteinExistence type="predicted"/>
<dbReference type="InterPro" id="IPR043504">
    <property type="entry name" value="Peptidase_S1_PA_chymotrypsin"/>
</dbReference>
<accession>A0A1E7WGA4</accession>
<name>A0A1E7WGA4_9BURK</name>
<dbReference type="PANTHER" id="PTHR24260">
    <property type="match status" value="1"/>
</dbReference>
<sequence length="370" mass="38656">MKLGSYNPTLTIMKIPFAMIKLAAVAAALVAASTAQATTNSSAPQDWRLVPGQSFNGVAGAMDGVGRLSITTSGGVSLCSGSLLSGGQYMVTSAHCVTDLKSVNVSFGWAGGSVSETRKVLPSGVYVHPKWTGDNVDSGADIALIKLDHAVTDIKGYNLSTSNDVGKEFLLAGYGRSGLGGSTTQPDSGDRLWGHYGYNTYDVDSKTFNQVSDKAVPGFGYDAAFYAPGVTYRSDYDDGTAAHNTLGRIADATGHAWTSGTGLGAREAMGTDGDSGGGEFVWSGKEWLLSGVHEWNLPGDFSCVDYKLTGCDARPTNDFSYGDLSGSTATFSHVAWIRSITAVPEADTSALMFAGLALMGTIARRRRQAA</sequence>
<dbReference type="Pfam" id="PF07589">
    <property type="entry name" value="PEP-CTERM"/>
    <property type="match status" value="1"/>
</dbReference>
<dbReference type="PROSITE" id="PS50240">
    <property type="entry name" value="TRYPSIN_DOM"/>
    <property type="match status" value="1"/>
</dbReference>
<dbReference type="InterPro" id="IPR009003">
    <property type="entry name" value="Peptidase_S1_PA"/>
</dbReference>
<dbReference type="AlphaFoldDB" id="A0A1E7WGA4"/>
<dbReference type="InterPro" id="IPR013424">
    <property type="entry name" value="Ice-binding_C"/>
</dbReference>
<reference evidence="4" key="1">
    <citation type="journal article" date="2016" name="Front. Microbiol.">
        <title>Molecular Keys to the Janthinobacterium and Duganella spp. Interaction with the Plant Pathogen Fusarium graminearum.</title>
        <authorList>
            <person name="Haack F.S."/>
            <person name="Poehlein A."/>
            <person name="Kroger C."/>
            <person name="Voigt C.A."/>
            <person name="Piepenbring M."/>
            <person name="Bode H.B."/>
            <person name="Daniel R."/>
            <person name="Schafer W."/>
            <person name="Streit W.R."/>
        </authorList>
    </citation>
    <scope>NUCLEOTIDE SEQUENCE [LARGE SCALE GENOMIC DNA]</scope>
    <source>
        <strain evidence="4">T54</strain>
    </source>
</reference>
<organism evidence="3 4">
    <name type="scientific">Duganella phyllosphaerae</name>
    <dbReference type="NCBI Taxonomy" id="762836"/>
    <lineage>
        <taxon>Bacteria</taxon>
        <taxon>Pseudomonadati</taxon>
        <taxon>Pseudomonadota</taxon>
        <taxon>Betaproteobacteria</taxon>
        <taxon>Burkholderiales</taxon>
        <taxon>Oxalobacteraceae</taxon>
        <taxon>Telluria group</taxon>
        <taxon>Duganella</taxon>
    </lineage>
</organism>
<dbReference type="Pfam" id="PF00089">
    <property type="entry name" value="Trypsin"/>
    <property type="match status" value="1"/>
</dbReference>
<dbReference type="InterPro" id="IPR051333">
    <property type="entry name" value="CLIP_Serine_Protease"/>
</dbReference>
<dbReference type="PANTHER" id="PTHR24260:SF136">
    <property type="entry name" value="GH08193P-RELATED"/>
    <property type="match status" value="1"/>
</dbReference>
<evidence type="ECO:0000259" key="2">
    <source>
        <dbReference type="PROSITE" id="PS50240"/>
    </source>
</evidence>
<evidence type="ECO:0000313" key="3">
    <source>
        <dbReference type="EMBL" id="OEZ97493.1"/>
    </source>
</evidence>
<feature type="signal peptide" evidence="1">
    <location>
        <begin position="1"/>
        <end position="37"/>
    </location>
</feature>
<feature type="domain" description="Peptidase S1" evidence="2">
    <location>
        <begin position="49"/>
        <end position="342"/>
    </location>
</feature>
<keyword evidence="4" id="KW-1185">Reference proteome</keyword>
<evidence type="ECO:0000313" key="4">
    <source>
        <dbReference type="Proteomes" id="UP000175989"/>
    </source>
</evidence>
<keyword evidence="1" id="KW-0732">Signal</keyword>
<evidence type="ECO:0000256" key="1">
    <source>
        <dbReference type="SAM" id="SignalP"/>
    </source>
</evidence>